<dbReference type="OrthoDB" id="9809338at2"/>
<dbReference type="SMART" id="SM00342">
    <property type="entry name" value="HTH_ARAC"/>
    <property type="match status" value="1"/>
</dbReference>
<dbReference type="GO" id="GO:0043565">
    <property type="term" value="F:sequence-specific DNA binding"/>
    <property type="evidence" value="ECO:0007669"/>
    <property type="project" value="InterPro"/>
</dbReference>
<evidence type="ECO:0000313" key="6">
    <source>
        <dbReference type="Proteomes" id="UP000092544"/>
    </source>
</evidence>
<dbReference type="STRING" id="1792290.MSP8886_01506"/>
<dbReference type="Proteomes" id="UP000092544">
    <property type="component" value="Unassembled WGS sequence"/>
</dbReference>
<reference evidence="5 6" key="1">
    <citation type="submission" date="2016-06" db="EMBL/GenBank/DDBJ databases">
        <authorList>
            <person name="Kjaerup R.B."/>
            <person name="Dalgaard T.S."/>
            <person name="Juul-Madsen H.R."/>
        </authorList>
    </citation>
    <scope>NUCLEOTIDE SEQUENCE [LARGE SCALE GENOMIC DNA]</scope>
    <source>
        <strain evidence="5 6">CECT 8886</strain>
    </source>
</reference>
<dbReference type="SUPFAM" id="SSF46689">
    <property type="entry name" value="Homeodomain-like"/>
    <property type="match status" value="1"/>
</dbReference>
<proteinExistence type="predicted"/>
<dbReference type="InterPro" id="IPR050204">
    <property type="entry name" value="AraC_XylS_family_regulators"/>
</dbReference>
<dbReference type="Gene3D" id="1.10.10.60">
    <property type="entry name" value="Homeodomain-like"/>
    <property type="match status" value="1"/>
</dbReference>
<evidence type="ECO:0000313" key="5">
    <source>
        <dbReference type="EMBL" id="SBS29297.1"/>
    </source>
</evidence>
<keyword evidence="6" id="KW-1185">Reference proteome</keyword>
<dbReference type="InterPro" id="IPR046532">
    <property type="entry name" value="DUF6597"/>
</dbReference>
<keyword evidence="2" id="KW-0238">DNA-binding</keyword>
<evidence type="ECO:0000256" key="2">
    <source>
        <dbReference type="ARBA" id="ARBA00023125"/>
    </source>
</evidence>
<dbReference type="RefSeq" id="WP_067014255.1">
    <property type="nucleotide sequence ID" value="NZ_FLOB01000002.1"/>
</dbReference>
<dbReference type="Pfam" id="PF20240">
    <property type="entry name" value="DUF6597"/>
    <property type="match status" value="1"/>
</dbReference>
<gene>
    <name evidence="5" type="primary">rhaR_3</name>
    <name evidence="5" type="ORF">MSP8886_01506</name>
</gene>
<feature type="domain" description="HTH araC/xylS-type" evidence="4">
    <location>
        <begin position="163"/>
        <end position="264"/>
    </location>
</feature>
<dbReference type="AlphaFoldDB" id="A0A1A8TCC9"/>
<organism evidence="5 6">
    <name type="scientific">Marinomonas spartinae</name>
    <dbReference type="NCBI Taxonomy" id="1792290"/>
    <lineage>
        <taxon>Bacteria</taxon>
        <taxon>Pseudomonadati</taxon>
        <taxon>Pseudomonadota</taxon>
        <taxon>Gammaproteobacteria</taxon>
        <taxon>Oceanospirillales</taxon>
        <taxon>Oceanospirillaceae</taxon>
        <taxon>Marinomonas</taxon>
    </lineage>
</organism>
<evidence type="ECO:0000259" key="4">
    <source>
        <dbReference type="PROSITE" id="PS01124"/>
    </source>
</evidence>
<name>A0A1A8TCC9_9GAMM</name>
<evidence type="ECO:0000256" key="1">
    <source>
        <dbReference type="ARBA" id="ARBA00023015"/>
    </source>
</evidence>
<dbReference type="GO" id="GO:0003700">
    <property type="term" value="F:DNA-binding transcription factor activity"/>
    <property type="evidence" value="ECO:0007669"/>
    <property type="project" value="InterPro"/>
</dbReference>
<evidence type="ECO:0000256" key="3">
    <source>
        <dbReference type="ARBA" id="ARBA00023163"/>
    </source>
</evidence>
<sequence length="277" mass="32037">MSISSRPIPMFDIRSEQPWFVLNSAKQFSLYPSSNPAISHYYSFELKQECKLNFAIPDGCVDVVFDCDEYKPRAMICGTPLEARNTQLIAQHRYFGVRFARGVIPDFIDVATEELIDQEFDFLETIPNSYEAFEKIVSQPSFAKQVAIFNEFLLGKRIRQPSSLTLQVVQDIYKKKGNIRIQDLEALTGYTTRTIQRQFRDDLGVSPKTFSRIIRCQSAVCDIHNNNELVFSDLACDLGFYDQSHFLSEFKKLVSTTPLDYLNRISHGTYQQRIRYL</sequence>
<dbReference type="Pfam" id="PF12833">
    <property type="entry name" value="HTH_18"/>
    <property type="match status" value="1"/>
</dbReference>
<keyword evidence="3" id="KW-0804">Transcription</keyword>
<dbReference type="PANTHER" id="PTHR46796">
    <property type="entry name" value="HTH-TYPE TRANSCRIPTIONAL ACTIVATOR RHAS-RELATED"/>
    <property type="match status" value="1"/>
</dbReference>
<dbReference type="InterPro" id="IPR018060">
    <property type="entry name" value="HTH_AraC"/>
</dbReference>
<dbReference type="EMBL" id="FLOB01000002">
    <property type="protein sequence ID" value="SBS29297.1"/>
    <property type="molecule type" value="Genomic_DNA"/>
</dbReference>
<keyword evidence="1" id="KW-0805">Transcription regulation</keyword>
<dbReference type="InterPro" id="IPR009057">
    <property type="entry name" value="Homeodomain-like_sf"/>
</dbReference>
<dbReference type="PANTHER" id="PTHR46796:SF13">
    <property type="entry name" value="HTH-TYPE TRANSCRIPTIONAL ACTIVATOR RHAS"/>
    <property type="match status" value="1"/>
</dbReference>
<dbReference type="PROSITE" id="PS01124">
    <property type="entry name" value="HTH_ARAC_FAMILY_2"/>
    <property type="match status" value="1"/>
</dbReference>
<accession>A0A1A8TCC9</accession>
<protein>
    <submittedName>
        <fullName evidence="5">HTH-type transcriptional activator RhaR</fullName>
    </submittedName>
</protein>